<dbReference type="InterPro" id="IPR036661">
    <property type="entry name" value="Luciferase-like_sf"/>
</dbReference>
<dbReference type="Proteomes" id="UP000550729">
    <property type="component" value="Unassembled WGS sequence"/>
</dbReference>
<keyword evidence="1" id="KW-0560">Oxidoreductase</keyword>
<reference evidence="3 4" key="1">
    <citation type="submission" date="2020-04" db="EMBL/GenBank/DDBJ databases">
        <title>Gordonia sp. nov. TBRC 11910.</title>
        <authorList>
            <person name="Suriyachadkun C."/>
        </authorList>
    </citation>
    <scope>NUCLEOTIDE SEQUENCE [LARGE SCALE GENOMIC DNA]</scope>
    <source>
        <strain evidence="3 4">TBRC 11910</strain>
    </source>
</reference>
<dbReference type="Pfam" id="PF00296">
    <property type="entry name" value="Bac_luciferase"/>
    <property type="match status" value="1"/>
</dbReference>
<dbReference type="PANTHER" id="PTHR43244">
    <property type="match status" value="1"/>
</dbReference>
<proteinExistence type="predicted"/>
<comment type="caution">
    <text evidence="3">The sequence shown here is derived from an EMBL/GenBank/DDBJ whole genome shotgun (WGS) entry which is preliminary data.</text>
</comment>
<feature type="domain" description="Luciferase-like" evidence="2">
    <location>
        <begin position="12"/>
        <end position="320"/>
    </location>
</feature>
<dbReference type="AlphaFoldDB" id="A0A848L7R5"/>
<dbReference type="Gene3D" id="3.20.20.30">
    <property type="entry name" value="Luciferase-like domain"/>
    <property type="match status" value="1"/>
</dbReference>
<protein>
    <submittedName>
        <fullName evidence="3">LLM class F420-dependent oxidoreductase</fullName>
    </submittedName>
</protein>
<evidence type="ECO:0000256" key="1">
    <source>
        <dbReference type="ARBA" id="ARBA00023002"/>
    </source>
</evidence>
<evidence type="ECO:0000313" key="4">
    <source>
        <dbReference type="Proteomes" id="UP000550729"/>
    </source>
</evidence>
<dbReference type="PANTHER" id="PTHR43244:SF1">
    <property type="entry name" value="5,10-METHYLENETETRAHYDROMETHANOPTERIN REDUCTASE"/>
    <property type="match status" value="1"/>
</dbReference>
<dbReference type="InterPro" id="IPR019951">
    <property type="entry name" value="F420_OxRdatse_Rv3520c_pred"/>
</dbReference>
<sequence length="351" mass="37864">MDIAVLINYAWDFHDTVVEARAMVSAGVDTIAVPEPYSFDGATQLGYLAAAVPEAKLTSSILPLYSRTPTLTAMTAASLDYLTGGRFRLGLGTSGPQVIEGFHGVAYDAPIGRTREYVDICRMVWTGQKVRYEGEYYRLPVAEEKGTGLGRPLAMIRKPLRADIPIDLAALGPKNVELTAEIADGWQPMFVDPQRFRDVWGAALVRGTARRDKTLGPLLIHAQTPTCVGGPGSPGFRAIAEHYALYIGGMGAPGKNFYYNLVSTYGFGAEAAQIQEAFLSGRKDRAADLVPDALIEATCLTGGIDEKRRHLESLREAGVDSVFLIPFDQDPGTRLAAVREVAAARSQGIAQ</sequence>
<accession>A0A848L7R5</accession>
<dbReference type="SUPFAM" id="SSF51679">
    <property type="entry name" value="Bacterial luciferase-like"/>
    <property type="match status" value="1"/>
</dbReference>
<dbReference type="InterPro" id="IPR011251">
    <property type="entry name" value="Luciferase-like_dom"/>
</dbReference>
<dbReference type="InterPro" id="IPR050564">
    <property type="entry name" value="F420-G6PD/mer"/>
</dbReference>
<organism evidence="3 4">
    <name type="scientific">Gordonia asplenii</name>
    <dbReference type="NCBI Taxonomy" id="2725283"/>
    <lineage>
        <taxon>Bacteria</taxon>
        <taxon>Bacillati</taxon>
        <taxon>Actinomycetota</taxon>
        <taxon>Actinomycetes</taxon>
        <taxon>Mycobacteriales</taxon>
        <taxon>Gordoniaceae</taxon>
        <taxon>Gordonia</taxon>
    </lineage>
</organism>
<dbReference type="CDD" id="cd01097">
    <property type="entry name" value="Tetrahydromethanopterin_reductase"/>
    <property type="match status" value="1"/>
</dbReference>
<dbReference type="GO" id="GO:0016705">
    <property type="term" value="F:oxidoreductase activity, acting on paired donors, with incorporation or reduction of molecular oxygen"/>
    <property type="evidence" value="ECO:0007669"/>
    <property type="project" value="InterPro"/>
</dbReference>
<evidence type="ECO:0000259" key="2">
    <source>
        <dbReference type="Pfam" id="PF00296"/>
    </source>
</evidence>
<dbReference type="RefSeq" id="WP_170196124.1">
    <property type="nucleotide sequence ID" value="NZ_JABBNB010000025.1"/>
</dbReference>
<dbReference type="NCBIfam" id="TIGR03559">
    <property type="entry name" value="F420_Rv3520c"/>
    <property type="match status" value="1"/>
</dbReference>
<evidence type="ECO:0000313" key="3">
    <source>
        <dbReference type="EMBL" id="NMO03618.1"/>
    </source>
</evidence>
<keyword evidence="4" id="KW-1185">Reference proteome</keyword>
<gene>
    <name evidence="3" type="ORF">HH308_20595</name>
</gene>
<dbReference type="EMBL" id="JABBNB010000025">
    <property type="protein sequence ID" value="NMO03618.1"/>
    <property type="molecule type" value="Genomic_DNA"/>
</dbReference>
<name>A0A848L7R5_9ACTN</name>